<reference evidence="1 2" key="1">
    <citation type="submission" date="2017-04" db="EMBL/GenBank/DDBJ databases">
        <authorList>
            <person name="Afonso C.L."/>
            <person name="Miller P.J."/>
            <person name="Scott M.A."/>
            <person name="Spackman E."/>
            <person name="Goraichik I."/>
            <person name="Dimitrov K.M."/>
            <person name="Suarez D.L."/>
            <person name="Swayne D.E."/>
        </authorList>
    </citation>
    <scope>NUCLEOTIDE SEQUENCE [LARGE SCALE GENOMIC DNA]</scope>
    <source>
        <strain evidence="1 2">KR-140</strain>
    </source>
</reference>
<keyword evidence="2" id="KW-1185">Reference proteome</keyword>
<name>A0A1W1VIJ3_9DEIO</name>
<dbReference type="AlphaFoldDB" id="A0A1W1VIJ3"/>
<dbReference type="EMBL" id="FWWU01000009">
    <property type="protein sequence ID" value="SMB93138.1"/>
    <property type="molecule type" value="Genomic_DNA"/>
</dbReference>
<protein>
    <submittedName>
        <fullName evidence="1">Uncharacterized protein</fullName>
    </submittedName>
</protein>
<dbReference type="RefSeq" id="WP_084049247.1">
    <property type="nucleotide sequence ID" value="NZ_FWWU01000009.1"/>
</dbReference>
<proteinExistence type="predicted"/>
<accession>A0A1W1VIJ3</accession>
<evidence type="ECO:0000313" key="2">
    <source>
        <dbReference type="Proteomes" id="UP000192582"/>
    </source>
</evidence>
<evidence type="ECO:0000313" key="1">
    <source>
        <dbReference type="EMBL" id="SMB93138.1"/>
    </source>
</evidence>
<dbReference type="OrthoDB" id="66938at2"/>
<organism evidence="1 2">
    <name type="scientific">Deinococcus hopiensis KR-140</name>
    <dbReference type="NCBI Taxonomy" id="695939"/>
    <lineage>
        <taxon>Bacteria</taxon>
        <taxon>Thermotogati</taxon>
        <taxon>Deinococcota</taxon>
        <taxon>Deinococci</taxon>
        <taxon>Deinococcales</taxon>
        <taxon>Deinococcaceae</taxon>
        <taxon>Deinococcus</taxon>
    </lineage>
</organism>
<gene>
    <name evidence="1" type="ORF">SAMN00790413_01862</name>
</gene>
<sequence length="85" mass="9557">MRTAKSTCCASTVQTWQAYIKARLCEEVMSAEEVLARFSLRASIDGSDLFEKESGEVPGFRPRPLTFQVSNLEQQIRTLESLDPT</sequence>
<dbReference type="Proteomes" id="UP000192582">
    <property type="component" value="Unassembled WGS sequence"/>
</dbReference>